<organism evidence="1 2">
    <name type="scientific">Rhizophagus clarus</name>
    <dbReference type="NCBI Taxonomy" id="94130"/>
    <lineage>
        <taxon>Eukaryota</taxon>
        <taxon>Fungi</taxon>
        <taxon>Fungi incertae sedis</taxon>
        <taxon>Mucoromycota</taxon>
        <taxon>Glomeromycotina</taxon>
        <taxon>Glomeromycetes</taxon>
        <taxon>Glomerales</taxon>
        <taxon>Glomeraceae</taxon>
        <taxon>Rhizophagus</taxon>
    </lineage>
</organism>
<dbReference type="EMBL" id="BLAL01000246">
    <property type="protein sequence ID" value="GES95893.1"/>
    <property type="molecule type" value="Genomic_DNA"/>
</dbReference>
<name>A0A8H3M3D8_9GLOM</name>
<dbReference type="AlphaFoldDB" id="A0A8H3M3D8"/>
<gene>
    <name evidence="1" type="ORF">RCL2_002255400</name>
</gene>
<dbReference type="Proteomes" id="UP000615446">
    <property type="component" value="Unassembled WGS sequence"/>
</dbReference>
<reference evidence="1" key="1">
    <citation type="submission" date="2019-10" db="EMBL/GenBank/DDBJ databases">
        <title>Conservation and host-specific expression of non-tandemly repeated heterogenous ribosome RNA gene in arbuscular mycorrhizal fungi.</title>
        <authorList>
            <person name="Maeda T."/>
            <person name="Kobayashi Y."/>
            <person name="Nakagawa T."/>
            <person name="Ezawa T."/>
            <person name="Yamaguchi K."/>
            <person name="Bino T."/>
            <person name="Nishimoto Y."/>
            <person name="Shigenobu S."/>
            <person name="Kawaguchi M."/>
        </authorList>
    </citation>
    <scope>NUCLEOTIDE SEQUENCE</scope>
    <source>
        <strain evidence="1">HR1</strain>
    </source>
</reference>
<proteinExistence type="predicted"/>
<comment type="caution">
    <text evidence="1">The sequence shown here is derived from an EMBL/GenBank/DDBJ whole genome shotgun (WGS) entry which is preliminary data.</text>
</comment>
<evidence type="ECO:0000313" key="1">
    <source>
        <dbReference type="EMBL" id="GES95893.1"/>
    </source>
</evidence>
<protein>
    <submittedName>
        <fullName evidence="1">Uncharacterized protein</fullName>
    </submittedName>
</protein>
<evidence type="ECO:0000313" key="2">
    <source>
        <dbReference type="Proteomes" id="UP000615446"/>
    </source>
</evidence>
<sequence>MQFNIIYNIFLYIISRRYDGIYLQQNTFVSKEKYIERDNFVIDYNTRKIKVEFSTEFKDIDGEIYIEQHSSYRSITTANKFLASFGHKHNFILVVAASSLANSTRNGYWLHSSL</sequence>
<accession>A0A8H3M3D8</accession>